<organism evidence="1 2">
    <name type="scientific">Segnochrobactrum spirostomi</name>
    <dbReference type="NCBI Taxonomy" id="2608987"/>
    <lineage>
        <taxon>Bacteria</taxon>
        <taxon>Pseudomonadati</taxon>
        <taxon>Pseudomonadota</taxon>
        <taxon>Alphaproteobacteria</taxon>
        <taxon>Hyphomicrobiales</taxon>
        <taxon>Segnochrobactraceae</taxon>
        <taxon>Segnochrobactrum</taxon>
    </lineage>
</organism>
<sequence>MSALASLGPADRRVAKAIPVLLGLTLLIAAAQAHLLCSVFCIHHALGTEGSMVSGPICGRAPAP</sequence>
<dbReference type="Proteomes" id="UP000332515">
    <property type="component" value="Unassembled WGS sequence"/>
</dbReference>
<comment type="caution">
    <text evidence="1">The sequence shown here is derived from an EMBL/GenBank/DDBJ whole genome shotgun (WGS) entry which is preliminary data.</text>
</comment>
<name>A0A6A7Y5K4_9HYPH</name>
<protein>
    <submittedName>
        <fullName evidence="1">Uncharacterized protein</fullName>
    </submittedName>
</protein>
<dbReference type="RefSeq" id="WP_153485266.1">
    <property type="nucleotide sequence ID" value="NZ_VWNA01000001.1"/>
</dbReference>
<keyword evidence="2" id="KW-1185">Reference proteome</keyword>
<gene>
    <name evidence="1" type="ORF">F0357_17820</name>
</gene>
<dbReference type="AlphaFoldDB" id="A0A6A7Y5K4"/>
<accession>A0A6A7Y5K4</accession>
<dbReference type="EMBL" id="VWNA01000001">
    <property type="protein sequence ID" value="MQT14474.1"/>
    <property type="molecule type" value="Genomic_DNA"/>
</dbReference>
<evidence type="ECO:0000313" key="1">
    <source>
        <dbReference type="EMBL" id="MQT14474.1"/>
    </source>
</evidence>
<reference evidence="1 2" key="1">
    <citation type="submission" date="2019-09" db="EMBL/GenBank/DDBJ databases">
        <title>Segnochrobactrum spirostomi gen. nov., sp. nov., isolated from the ciliate Spirostomum cf. yagiui and description of a novel family, Segnochrobactraceae fam. nov. within the order Rhizobiales of the class Alphaproteobacteria.</title>
        <authorList>
            <person name="Akter S."/>
            <person name="Shazib S.U.A."/>
            <person name="Shin M.K."/>
        </authorList>
    </citation>
    <scope>NUCLEOTIDE SEQUENCE [LARGE SCALE GENOMIC DNA]</scope>
    <source>
        <strain evidence="1 2">Sp-1</strain>
    </source>
</reference>
<evidence type="ECO:0000313" key="2">
    <source>
        <dbReference type="Proteomes" id="UP000332515"/>
    </source>
</evidence>
<proteinExistence type="predicted"/>